<evidence type="ECO:0008006" key="4">
    <source>
        <dbReference type="Google" id="ProtNLM"/>
    </source>
</evidence>
<organism evidence="2 3">
    <name type="scientific">Faecalibacter macacae</name>
    <dbReference type="NCBI Taxonomy" id="1859289"/>
    <lineage>
        <taxon>Bacteria</taxon>
        <taxon>Pseudomonadati</taxon>
        <taxon>Bacteroidota</taxon>
        <taxon>Flavobacteriia</taxon>
        <taxon>Flavobacteriales</taxon>
        <taxon>Weeksellaceae</taxon>
        <taxon>Faecalibacter</taxon>
    </lineage>
</organism>
<keyword evidence="1" id="KW-0732">Signal</keyword>
<evidence type="ECO:0000313" key="3">
    <source>
        <dbReference type="Proteomes" id="UP000275348"/>
    </source>
</evidence>
<dbReference type="OrthoDB" id="1099967at2"/>
<dbReference type="RefSeq" id="WP_121935775.1">
    <property type="nucleotide sequence ID" value="NZ_RDOJ01000031.1"/>
</dbReference>
<protein>
    <recommendedName>
        <fullName evidence="4">DUF3244 domain-containing protein</fullName>
    </recommendedName>
</protein>
<gene>
    <name evidence="2" type="ORF">EAH69_13660</name>
</gene>
<sequence>MKLKILLTLILLNFTLFLFAQETTKPINDVEIERTVSIIDIEGKKYENVKVNLKSISPDYFISDIYRVKVNITTEEGKSLWKKTLKNVYLYVFSNGQVQVGKPNFDMIVLYKNDTGIFTGKVREKEGVY</sequence>
<reference evidence="2 3" key="1">
    <citation type="submission" date="2018-10" db="EMBL/GenBank/DDBJ databases">
        <authorList>
            <person name="Chen X."/>
        </authorList>
    </citation>
    <scope>NUCLEOTIDE SEQUENCE [LARGE SCALE GENOMIC DNA]</scope>
    <source>
        <strain evidence="2 3">YIM 102668</strain>
    </source>
</reference>
<dbReference type="Proteomes" id="UP000275348">
    <property type="component" value="Unassembled WGS sequence"/>
</dbReference>
<feature type="signal peptide" evidence="1">
    <location>
        <begin position="1"/>
        <end position="20"/>
    </location>
</feature>
<name>A0A3L9M0F2_9FLAO</name>
<keyword evidence="3" id="KW-1185">Reference proteome</keyword>
<dbReference type="EMBL" id="RDOJ01000031">
    <property type="protein sequence ID" value="RLZ06402.1"/>
    <property type="molecule type" value="Genomic_DNA"/>
</dbReference>
<accession>A0A3L9M0F2</accession>
<comment type="caution">
    <text evidence="2">The sequence shown here is derived from an EMBL/GenBank/DDBJ whole genome shotgun (WGS) entry which is preliminary data.</text>
</comment>
<dbReference type="AlphaFoldDB" id="A0A3L9M0F2"/>
<evidence type="ECO:0000256" key="1">
    <source>
        <dbReference type="SAM" id="SignalP"/>
    </source>
</evidence>
<evidence type="ECO:0000313" key="2">
    <source>
        <dbReference type="EMBL" id="RLZ06402.1"/>
    </source>
</evidence>
<proteinExistence type="predicted"/>
<feature type="chain" id="PRO_5018097553" description="DUF3244 domain-containing protein" evidence="1">
    <location>
        <begin position="21"/>
        <end position="129"/>
    </location>
</feature>